<feature type="compositionally biased region" description="Basic and acidic residues" evidence="1">
    <location>
        <begin position="94"/>
        <end position="113"/>
    </location>
</feature>
<organism evidence="3 4">
    <name type="scientific">Mesomycoplasma lagogenitalium</name>
    <dbReference type="NCBI Taxonomy" id="171286"/>
    <lineage>
        <taxon>Bacteria</taxon>
        <taxon>Bacillati</taxon>
        <taxon>Mycoplasmatota</taxon>
        <taxon>Mycoplasmoidales</taxon>
        <taxon>Metamycoplasmataceae</taxon>
        <taxon>Mesomycoplasma</taxon>
    </lineage>
</organism>
<keyword evidence="2" id="KW-0812">Transmembrane</keyword>
<feature type="region of interest" description="Disordered" evidence="1">
    <location>
        <begin position="94"/>
        <end position="123"/>
    </location>
</feature>
<dbReference type="Proteomes" id="UP001179842">
    <property type="component" value="Chromosome"/>
</dbReference>
<name>A0ABY8LTR8_9BACT</name>
<keyword evidence="2" id="KW-1133">Transmembrane helix</keyword>
<evidence type="ECO:0000256" key="2">
    <source>
        <dbReference type="SAM" id="Phobius"/>
    </source>
</evidence>
<keyword evidence="4" id="KW-1185">Reference proteome</keyword>
<feature type="transmembrane region" description="Helical" evidence="2">
    <location>
        <begin position="64"/>
        <end position="86"/>
    </location>
</feature>
<dbReference type="EMBL" id="CP122979">
    <property type="protein sequence ID" value="WGI36640.1"/>
    <property type="molecule type" value="Genomic_DNA"/>
</dbReference>
<keyword evidence="2" id="KW-0472">Membrane</keyword>
<reference evidence="3" key="1">
    <citation type="submission" date="2023-04" db="EMBL/GenBank/DDBJ databases">
        <title>Completed genome of Mycoplasma lagogenitalium type strain 12MS.</title>
        <authorList>
            <person name="Spergser J."/>
        </authorList>
    </citation>
    <scope>NUCLEOTIDE SEQUENCE</scope>
    <source>
        <strain evidence="3">12MS</strain>
    </source>
</reference>
<feature type="compositionally biased region" description="Polar residues" evidence="1">
    <location>
        <begin position="114"/>
        <end position="123"/>
    </location>
</feature>
<protein>
    <submittedName>
        <fullName evidence="3">Uncharacterized protein</fullName>
    </submittedName>
</protein>
<evidence type="ECO:0000313" key="3">
    <source>
        <dbReference type="EMBL" id="WGI36640.1"/>
    </source>
</evidence>
<dbReference type="RefSeq" id="WP_280101941.1">
    <property type="nucleotide sequence ID" value="NZ_CP122979.1"/>
</dbReference>
<accession>A0ABY8LTR8</accession>
<proteinExistence type="predicted"/>
<sequence length="123" mass="13946">MDKTTNNTVEILVKDLNNTVEMLDKNLIGTNTININAKPEQKLEEEKIFNPGKAKTRAGRRNRWFWGGFLAVCITSFAVAGSYLIYRNQIRKESKNPAVETTKEVQKDKEEAQKNAQGNTNSQ</sequence>
<evidence type="ECO:0000313" key="4">
    <source>
        <dbReference type="Proteomes" id="UP001179842"/>
    </source>
</evidence>
<evidence type="ECO:0000256" key="1">
    <source>
        <dbReference type="SAM" id="MobiDB-lite"/>
    </source>
</evidence>
<gene>
    <name evidence="3" type="ORF">QEG99_04215</name>
</gene>